<feature type="region of interest" description="Disordered" evidence="10">
    <location>
        <begin position="638"/>
        <end position="673"/>
    </location>
</feature>
<evidence type="ECO:0000256" key="2">
    <source>
        <dbReference type="ARBA" id="ARBA00010940"/>
    </source>
</evidence>
<keyword evidence="13" id="KW-1185">Reference proteome</keyword>
<comment type="caution">
    <text evidence="12">The sequence shown here is derived from an EMBL/GenBank/DDBJ whole genome shotgun (WGS) entry which is preliminary data.</text>
</comment>
<evidence type="ECO:0000313" key="13">
    <source>
        <dbReference type="Proteomes" id="UP001314263"/>
    </source>
</evidence>
<evidence type="ECO:0000256" key="7">
    <source>
        <dbReference type="ARBA" id="ARBA00023242"/>
    </source>
</evidence>
<dbReference type="PANTHER" id="PTHR12081:SF7">
    <property type="entry name" value="TRANSCRIPTION FACTOR EFL-3"/>
    <property type="match status" value="1"/>
</dbReference>
<feature type="domain" description="E2F/DP family winged-helix DNA-binding" evidence="11">
    <location>
        <begin position="11"/>
        <end position="76"/>
    </location>
</feature>
<dbReference type="FunFam" id="1.10.10.10:FF:000295">
    <property type="entry name" value="E2F transcription factor-like E2FE"/>
    <property type="match status" value="1"/>
</dbReference>
<dbReference type="SUPFAM" id="SSF46785">
    <property type="entry name" value="Winged helix' DNA-binding domain"/>
    <property type="match status" value="2"/>
</dbReference>
<dbReference type="Pfam" id="PF02319">
    <property type="entry name" value="WHD_E2F_TDP"/>
    <property type="match status" value="2"/>
</dbReference>
<organism evidence="12 13">
    <name type="scientific">Coccomyxa viridis</name>
    <dbReference type="NCBI Taxonomy" id="1274662"/>
    <lineage>
        <taxon>Eukaryota</taxon>
        <taxon>Viridiplantae</taxon>
        <taxon>Chlorophyta</taxon>
        <taxon>core chlorophytes</taxon>
        <taxon>Trebouxiophyceae</taxon>
        <taxon>Trebouxiophyceae incertae sedis</taxon>
        <taxon>Coccomyxaceae</taxon>
        <taxon>Coccomyxa</taxon>
    </lineage>
</organism>
<evidence type="ECO:0000256" key="10">
    <source>
        <dbReference type="SAM" id="MobiDB-lite"/>
    </source>
</evidence>
<feature type="compositionally biased region" description="Polar residues" evidence="10">
    <location>
        <begin position="266"/>
        <end position="279"/>
    </location>
</feature>
<keyword evidence="4 9" id="KW-0805">Transcription regulation</keyword>
<accession>A0AAV1HWE2</accession>
<name>A0AAV1HWE2_9CHLO</name>
<dbReference type="FunFam" id="1.10.10.10:FF:000073">
    <property type="entry name" value="E2F transcription factor 8"/>
    <property type="match status" value="1"/>
</dbReference>
<dbReference type="EMBL" id="CAUYUE010000003">
    <property type="protein sequence ID" value="CAK0752013.1"/>
    <property type="molecule type" value="Genomic_DNA"/>
</dbReference>
<feature type="compositionally biased region" description="Polar residues" evidence="10">
    <location>
        <begin position="641"/>
        <end position="673"/>
    </location>
</feature>
<dbReference type="InterPro" id="IPR003316">
    <property type="entry name" value="E2F_WHTH_DNA-bd_dom"/>
</dbReference>
<keyword evidence="5 9" id="KW-0238">DNA-binding</keyword>
<keyword evidence="8" id="KW-0131">Cell cycle</keyword>
<evidence type="ECO:0000313" key="12">
    <source>
        <dbReference type="EMBL" id="CAK0752013.1"/>
    </source>
</evidence>
<evidence type="ECO:0000256" key="9">
    <source>
        <dbReference type="RuleBase" id="RU003796"/>
    </source>
</evidence>
<dbReference type="InterPro" id="IPR036388">
    <property type="entry name" value="WH-like_DNA-bd_sf"/>
</dbReference>
<evidence type="ECO:0000256" key="8">
    <source>
        <dbReference type="ARBA" id="ARBA00023306"/>
    </source>
</evidence>
<comment type="similarity">
    <text evidence="2 9">Belongs to the E2F/DP family.</text>
</comment>
<dbReference type="Gene3D" id="1.10.10.10">
    <property type="entry name" value="Winged helix-like DNA-binding domain superfamily/Winged helix DNA-binding domain"/>
    <property type="match status" value="2"/>
</dbReference>
<dbReference type="InterPro" id="IPR015633">
    <property type="entry name" value="E2F"/>
</dbReference>
<feature type="region of interest" description="Disordered" evidence="10">
    <location>
        <begin position="212"/>
        <end position="284"/>
    </location>
</feature>
<evidence type="ECO:0000256" key="4">
    <source>
        <dbReference type="ARBA" id="ARBA00023015"/>
    </source>
</evidence>
<keyword evidence="3" id="KW-0678">Repressor</keyword>
<feature type="domain" description="E2F/DP family winged-helix DNA-binding" evidence="11">
    <location>
        <begin position="106"/>
        <end position="190"/>
    </location>
</feature>
<dbReference type="InterPro" id="IPR036390">
    <property type="entry name" value="WH_DNA-bd_sf"/>
</dbReference>
<evidence type="ECO:0000256" key="1">
    <source>
        <dbReference type="ARBA" id="ARBA00004123"/>
    </source>
</evidence>
<keyword evidence="7 9" id="KW-0539">Nucleus</keyword>
<protein>
    <recommendedName>
        <fullName evidence="11">E2F/DP family winged-helix DNA-binding domain-containing protein</fullName>
    </recommendedName>
</protein>
<reference evidence="12 13" key="1">
    <citation type="submission" date="2023-10" db="EMBL/GenBank/DDBJ databases">
        <authorList>
            <person name="Maclean D."/>
            <person name="Macfadyen A."/>
        </authorList>
    </citation>
    <scope>NUCLEOTIDE SEQUENCE [LARGE SCALE GENOMIC DNA]</scope>
</reference>
<dbReference type="GO" id="GO:0000981">
    <property type="term" value="F:DNA-binding transcription factor activity, RNA polymerase II-specific"/>
    <property type="evidence" value="ECO:0007669"/>
    <property type="project" value="TreeGrafter"/>
</dbReference>
<dbReference type="Proteomes" id="UP001314263">
    <property type="component" value="Unassembled WGS sequence"/>
</dbReference>
<evidence type="ECO:0000259" key="11">
    <source>
        <dbReference type="SMART" id="SM01372"/>
    </source>
</evidence>
<sequence length="673" mass="73155">MADAADLAYSRKDKSLGLLCESFLREYGQGGPAVISLDQAARKLGVERRRIYDIVNVLESVEVVERQQKNQYVWKGLERLPRTIAKIKSEDFQVRGTASVGRAGERREKSLGLLSQRFVQIFVQSPDNHTVPLDAAAETLLEAEGVNADAGKMKTKVRRLYDIANILQSLHLLEKTQLADSRKPAFRWLGIEKRIARASPHTLKQFYSTEKTAAHNQRLARAGVTPGTHENAPSGRVKRAARDVPTGPRSKRQRRQPRPGFGLNASMLQGSATQTSSGGLQRELPPAVAAPYKGRRRLQSGAQAGVAGIQGRMMVPDEENLLDAATDFAFAEGMSLQGSWSDDGKAGRRISTSTDYLHRQDTTGSTNSPEAPLTRQQHLWPENTPVRGPSAKPAAGASLPVQQPRLALQVTPEMLMPHGRRLRNPASVETNVSTQTVAPDTAEQRSVGRQAMTASPDDEAFMPRSAFFADEKAQERPAYLQSSGRPSAGLADGFRRPLPASAAGLFSFPQQDAEAAMALDMGQPFHAYQQQPHMSSMGSLPGLPALTTAQAALAGPGMGYMPSMAPSFPQASIMQQPQSMNHMLSSYMQIVQWQQATGAALHQPANRMPGAAPALTSAFNAYTDLQHMQRMGNPQIYPHTPAQQHAANPQHTVTSPSYLAGQEPSNTVTYGKQ</sequence>
<dbReference type="SMART" id="SM01372">
    <property type="entry name" value="E2F_TDP"/>
    <property type="match status" value="2"/>
</dbReference>
<feature type="region of interest" description="Disordered" evidence="10">
    <location>
        <begin position="354"/>
        <end position="398"/>
    </location>
</feature>
<dbReference type="GO" id="GO:0000978">
    <property type="term" value="F:RNA polymerase II cis-regulatory region sequence-specific DNA binding"/>
    <property type="evidence" value="ECO:0007669"/>
    <property type="project" value="InterPro"/>
</dbReference>
<gene>
    <name evidence="12" type="ORF">CVIRNUC_002113</name>
</gene>
<evidence type="ECO:0000256" key="3">
    <source>
        <dbReference type="ARBA" id="ARBA00022491"/>
    </source>
</evidence>
<dbReference type="PANTHER" id="PTHR12081">
    <property type="entry name" value="TRANSCRIPTION FACTOR E2F"/>
    <property type="match status" value="1"/>
</dbReference>
<evidence type="ECO:0000256" key="6">
    <source>
        <dbReference type="ARBA" id="ARBA00023163"/>
    </source>
</evidence>
<comment type="subcellular location">
    <subcellularLocation>
        <location evidence="1 9">Nucleus</location>
    </subcellularLocation>
</comment>
<proteinExistence type="inferred from homology"/>
<dbReference type="GO" id="GO:0090575">
    <property type="term" value="C:RNA polymerase II transcription regulator complex"/>
    <property type="evidence" value="ECO:0007669"/>
    <property type="project" value="TreeGrafter"/>
</dbReference>
<evidence type="ECO:0000256" key="5">
    <source>
        <dbReference type="ARBA" id="ARBA00023125"/>
    </source>
</evidence>
<feature type="compositionally biased region" description="Polar residues" evidence="10">
    <location>
        <begin position="362"/>
        <end position="377"/>
    </location>
</feature>
<keyword evidence="6 9" id="KW-0804">Transcription</keyword>
<dbReference type="AlphaFoldDB" id="A0AAV1HWE2"/>